<name>A0A6I6A8S0_9PLAN</name>
<keyword evidence="2" id="KW-1185">Reference proteome</keyword>
<dbReference type="EMBL" id="CP043930">
    <property type="protein sequence ID" value="QGQ21952.1"/>
    <property type="molecule type" value="Genomic_DNA"/>
</dbReference>
<dbReference type="RefSeq" id="WP_155363043.1">
    <property type="nucleotide sequence ID" value="NZ_CP043930.1"/>
</dbReference>
<organism evidence="1 2">
    <name type="scientific">Gimesia benthica</name>
    <dbReference type="NCBI Taxonomy" id="2608982"/>
    <lineage>
        <taxon>Bacteria</taxon>
        <taxon>Pseudomonadati</taxon>
        <taxon>Planctomycetota</taxon>
        <taxon>Planctomycetia</taxon>
        <taxon>Planctomycetales</taxon>
        <taxon>Planctomycetaceae</taxon>
        <taxon>Gimesia</taxon>
    </lineage>
</organism>
<dbReference type="Proteomes" id="UP000427281">
    <property type="component" value="Chromosome"/>
</dbReference>
<proteinExistence type="predicted"/>
<evidence type="ECO:0000313" key="2">
    <source>
        <dbReference type="Proteomes" id="UP000427281"/>
    </source>
</evidence>
<sequence>MSPRYAIRDSWCRKIPLLHQILAGTRSHKEFPDPTHVIELDEACATWEPLHYLLKSLLGWQSPAQGLSWWYEQGQPTRHSELLQLVTQLWGGNHAVDYYAAWTWDSGDLTTGEKPHGAFPDETWWTEFRRRPEPAWHDPYHCGGNPLHLGHSDIDPFGGIEGKLELTQAWELFFDESTRRAVVLVNHIGVWRDALERVEGRLPDIGDHSWYVSVFDHQYGYFARVA</sequence>
<protein>
    <submittedName>
        <fullName evidence="1">Uncharacterized protein</fullName>
    </submittedName>
</protein>
<dbReference type="KEGG" id="gim:F1728_04270"/>
<reference evidence="1 2" key="1">
    <citation type="submission" date="2019-09" db="EMBL/GenBank/DDBJ databases">
        <title>Gimesia benthica sp. nov., a novel bacterium isolated from deep-sea water of the Northwest Indian Ocean.</title>
        <authorList>
            <person name="Dai X."/>
        </authorList>
    </citation>
    <scope>NUCLEOTIDE SEQUENCE [LARGE SCALE GENOMIC DNA]</scope>
    <source>
        <strain evidence="1 2">E7</strain>
    </source>
</reference>
<dbReference type="AlphaFoldDB" id="A0A6I6A8S0"/>
<evidence type="ECO:0000313" key="1">
    <source>
        <dbReference type="EMBL" id="QGQ21952.1"/>
    </source>
</evidence>
<gene>
    <name evidence="1" type="ORF">F1728_04270</name>
</gene>
<accession>A0A6I6A8S0</accession>